<organism evidence="4">
    <name type="scientific">Clostridium tertium</name>
    <dbReference type="NCBI Taxonomy" id="1559"/>
    <lineage>
        <taxon>Bacteria</taxon>
        <taxon>Bacillati</taxon>
        <taxon>Bacillota</taxon>
        <taxon>Clostridia</taxon>
        <taxon>Eubacteriales</taxon>
        <taxon>Clostridiaceae</taxon>
        <taxon>Clostridium</taxon>
    </lineage>
</organism>
<proteinExistence type="predicted"/>
<dbReference type="SMART" id="SM00420">
    <property type="entry name" value="HTH_DEOR"/>
    <property type="match status" value="1"/>
</dbReference>
<dbReference type="InterPro" id="IPR051534">
    <property type="entry name" value="CBASS_pafABC_assoc_protein"/>
</dbReference>
<dbReference type="SUPFAM" id="SSF46785">
    <property type="entry name" value="Winged helix' DNA-binding domain"/>
    <property type="match status" value="1"/>
</dbReference>
<dbReference type="EMBL" id="CACRTO010000044">
    <property type="protein sequence ID" value="VYU58584.1"/>
    <property type="molecule type" value="Genomic_DNA"/>
</dbReference>
<dbReference type="GO" id="GO:0003700">
    <property type="term" value="F:DNA-binding transcription factor activity"/>
    <property type="evidence" value="ECO:0007669"/>
    <property type="project" value="InterPro"/>
</dbReference>
<evidence type="ECO:0000259" key="3">
    <source>
        <dbReference type="PROSITE" id="PS51000"/>
    </source>
</evidence>
<name>A0A6N3G2H7_9CLOT</name>
<dbReference type="PANTHER" id="PTHR34580:SF1">
    <property type="entry name" value="PROTEIN PAFC"/>
    <property type="match status" value="1"/>
</dbReference>
<dbReference type="Pfam" id="PF08279">
    <property type="entry name" value="HTH_11"/>
    <property type="match status" value="1"/>
</dbReference>
<evidence type="ECO:0000256" key="1">
    <source>
        <dbReference type="ARBA" id="ARBA00023015"/>
    </source>
</evidence>
<accession>A0A6N3G2H7</accession>
<dbReference type="Gene3D" id="1.10.10.10">
    <property type="entry name" value="Winged helix-like DNA-binding domain superfamily/Winged helix DNA-binding domain"/>
    <property type="match status" value="1"/>
</dbReference>
<protein>
    <submittedName>
        <fullName evidence="4">HTH domain protein</fullName>
    </submittedName>
</protein>
<evidence type="ECO:0000256" key="2">
    <source>
        <dbReference type="ARBA" id="ARBA00023163"/>
    </source>
</evidence>
<dbReference type="RefSeq" id="WP_156627415.1">
    <property type="nucleotide sequence ID" value="NZ_CACRTO010000044.1"/>
</dbReference>
<keyword evidence="1" id="KW-0805">Transcription regulation</keyword>
<keyword evidence="2" id="KW-0804">Transcription</keyword>
<dbReference type="InterPro" id="IPR013196">
    <property type="entry name" value="HTH_11"/>
</dbReference>
<dbReference type="PROSITE" id="PS51000">
    <property type="entry name" value="HTH_DEOR_2"/>
    <property type="match status" value="1"/>
</dbReference>
<dbReference type="InterPro" id="IPR036388">
    <property type="entry name" value="WH-like_DNA-bd_sf"/>
</dbReference>
<dbReference type="AlphaFoldDB" id="A0A6N3G2H7"/>
<feature type="domain" description="HTH deoR-type" evidence="3">
    <location>
        <begin position="1"/>
        <end position="56"/>
    </location>
</feature>
<evidence type="ECO:0000313" key="4">
    <source>
        <dbReference type="EMBL" id="VYU58584.1"/>
    </source>
</evidence>
<sequence>MRLLEILFYLLRNNKSTTKELSEYFNVSRKTIQRDIDKLTIFGIPIITRRGGNGGIELDKNYIIHKGLMTEDDYKTLLLSLHIFGNIFKNKDICSVIEKILMVESEKVTKNLEQIKSTLIIDLGNYRFDLSNKVYNKIDKAIEANNFVEISLVEKKYEVLPISYVLKESGIFLYCYDKEYMLVKINKILESKILNRTTDEKIIGYKDNKDNIKILI</sequence>
<dbReference type="InterPro" id="IPR036390">
    <property type="entry name" value="WH_DNA-bd_sf"/>
</dbReference>
<reference evidence="4" key="1">
    <citation type="submission" date="2019-11" db="EMBL/GenBank/DDBJ databases">
        <authorList>
            <person name="Feng L."/>
        </authorList>
    </citation>
    <scope>NUCLEOTIDE SEQUENCE</scope>
    <source>
        <strain evidence="4">CTertiumLFYP3</strain>
    </source>
</reference>
<dbReference type="PANTHER" id="PTHR34580">
    <property type="match status" value="1"/>
</dbReference>
<gene>
    <name evidence="4" type="ORF">CTLFYP3_02974</name>
</gene>
<dbReference type="InterPro" id="IPR001034">
    <property type="entry name" value="DeoR_HTH"/>
</dbReference>